<keyword evidence="6 7" id="KW-0472">Membrane</keyword>
<dbReference type="EMBL" id="CP004374">
    <property type="protein sequence ID" value="AGM29260.1"/>
    <property type="molecule type" value="Genomic_DNA"/>
</dbReference>
<evidence type="ECO:0000256" key="4">
    <source>
        <dbReference type="ARBA" id="ARBA00022692"/>
    </source>
</evidence>
<sequence length="246" mass="26505">MFTMGFRQIGRTGVATLRRLPRRQLLWTGAALLIVIAAVRFVPLPTALQMRDWARDLGPWFPLAFLGAHTIVTVLPFPRTAFTLAAGLLFGTQLGVLLAVVASTASAVLALWAVRALGWKLSALHHRPAVKSVDDQLLRRGWIAVMSMRLIPAVPFSVLNYAAGASAVRALPYTLATFVGLLPGTLAVVVLGDALTGHISPTLFAVSLATSAIGVLGILYEIRRYKRTHTEIPDPESSGEPERVGR</sequence>
<gene>
    <name evidence="9" type="ORF">MASS_2658</name>
</gene>
<dbReference type="InterPro" id="IPR032816">
    <property type="entry name" value="VTT_dom"/>
</dbReference>
<evidence type="ECO:0000256" key="7">
    <source>
        <dbReference type="RuleBase" id="RU366058"/>
    </source>
</evidence>
<dbReference type="PANTHER" id="PTHR12677:SF59">
    <property type="entry name" value="GOLGI APPARATUS MEMBRANE PROTEIN TVP38-RELATED"/>
    <property type="match status" value="1"/>
</dbReference>
<feature type="transmembrane region" description="Helical" evidence="7">
    <location>
        <begin position="141"/>
        <end position="163"/>
    </location>
</feature>
<keyword evidence="4 7" id="KW-0812">Transmembrane</keyword>
<dbReference type="PANTHER" id="PTHR12677">
    <property type="entry name" value="GOLGI APPARATUS MEMBRANE PROTEIN TVP38-RELATED"/>
    <property type="match status" value="1"/>
</dbReference>
<dbReference type="InterPro" id="IPR015414">
    <property type="entry name" value="TMEM64"/>
</dbReference>
<keyword evidence="5 7" id="KW-1133">Transmembrane helix</keyword>
<evidence type="ECO:0000256" key="6">
    <source>
        <dbReference type="ARBA" id="ARBA00023136"/>
    </source>
</evidence>
<reference evidence="9 10" key="1">
    <citation type="journal article" date="2013" name="Genome Announc.">
        <title>Complete Genome Sequence of Mycobacterium massiliense Clinical Strain Asan 50594, Belonging to the Type II Genotype.</title>
        <authorList>
            <person name="Kim B.J."/>
            <person name="Kim B.R."/>
            <person name="Hong S.H."/>
            <person name="Seok S.H."/>
            <person name="Kook Y.H."/>
            <person name="Kim B.J."/>
        </authorList>
    </citation>
    <scope>NUCLEOTIDE SEQUENCE [LARGE SCALE GENOMIC DNA]</scope>
    <source>
        <strain evidence="9 10">50594</strain>
    </source>
</reference>
<dbReference type="Proteomes" id="UP000013961">
    <property type="component" value="Chromosome"/>
</dbReference>
<feature type="transmembrane region" description="Helical" evidence="7">
    <location>
        <begin position="60"/>
        <end position="77"/>
    </location>
</feature>
<comment type="similarity">
    <text evidence="2 7">Belongs to the TVP38/TMEM64 family.</text>
</comment>
<feature type="transmembrane region" description="Helical" evidence="7">
    <location>
        <begin position="25"/>
        <end position="48"/>
    </location>
</feature>
<dbReference type="Pfam" id="PF09335">
    <property type="entry name" value="VTT_dom"/>
    <property type="match status" value="1"/>
</dbReference>
<name>A0AB33ABN8_9MYCO</name>
<organism evidence="9 10">
    <name type="scientific">Mycobacteroides abscessus subsp. bolletii 50594</name>
    <dbReference type="NCBI Taxonomy" id="1303024"/>
    <lineage>
        <taxon>Bacteria</taxon>
        <taxon>Bacillati</taxon>
        <taxon>Actinomycetota</taxon>
        <taxon>Actinomycetes</taxon>
        <taxon>Mycobacteriales</taxon>
        <taxon>Mycobacteriaceae</taxon>
        <taxon>Mycobacteroides</taxon>
        <taxon>Mycobacteroides abscessus</taxon>
    </lineage>
</organism>
<keyword evidence="3 7" id="KW-1003">Cell membrane</keyword>
<accession>A0AB33ABN8</accession>
<evidence type="ECO:0000256" key="2">
    <source>
        <dbReference type="ARBA" id="ARBA00008640"/>
    </source>
</evidence>
<feature type="domain" description="VTT" evidence="8">
    <location>
        <begin position="77"/>
        <end position="193"/>
    </location>
</feature>
<evidence type="ECO:0000256" key="5">
    <source>
        <dbReference type="ARBA" id="ARBA00022989"/>
    </source>
</evidence>
<evidence type="ECO:0000313" key="10">
    <source>
        <dbReference type="Proteomes" id="UP000013961"/>
    </source>
</evidence>
<feature type="transmembrane region" description="Helical" evidence="7">
    <location>
        <begin position="198"/>
        <end position="220"/>
    </location>
</feature>
<feature type="transmembrane region" description="Helical" evidence="7">
    <location>
        <begin position="84"/>
        <end position="114"/>
    </location>
</feature>
<evidence type="ECO:0000256" key="3">
    <source>
        <dbReference type="ARBA" id="ARBA00022475"/>
    </source>
</evidence>
<protein>
    <recommendedName>
        <fullName evidence="7">TVP38/TMEM64 family membrane protein</fullName>
    </recommendedName>
</protein>
<proteinExistence type="inferred from homology"/>
<comment type="subcellular location">
    <subcellularLocation>
        <location evidence="1 7">Cell membrane</location>
        <topology evidence="1 7">Multi-pass membrane protein</topology>
    </subcellularLocation>
</comment>
<dbReference type="GO" id="GO:0005886">
    <property type="term" value="C:plasma membrane"/>
    <property type="evidence" value="ECO:0007669"/>
    <property type="project" value="UniProtKB-SubCell"/>
</dbReference>
<dbReference type="AlphaFoldDB" id="A0AB33ABN8"/>
<evidence type="ECO:0000256" key="1">
    <source>
        <dbReference type="ARBA" id="ARBA00004651"/>
    </source>
</evidence>
<evidence type="ECO:0000259" key="8">
    <source>
        <dbReference type="Pfam" id="PF09335"/>
    </source>
</evidence>
<evidence type="ECO:0000313" key="9">
    <source>
        <dbReference type="EMBL" id="AGM29260.1"/>
    </source>
</evidence>
<feature type="transmembrane region" description="Helical" evidence="7">
    <location>
        <begin position="170"/>
        <end position="192"/>
    </location>
</feature>
<dbReference type="KEGG" id="mabb:MASS_2658"/>